<accession>A0A552WMM0</accession>
<feature type="binding site" evidence="11">
    <location>
        <position position="14"/>
    </location>
    <ligand>
        <name>[4Fe-4S] cluster</name>
        <dbReference type="ChEBI" id="CHEBI:49883"/>
    </ligand>
</feature>
<keyword evidence="7 11" id="KW-0805">Transcription regulation</keyword>
<sequence length="109" mass="12469">MTDAGENWAARAACAQIDPEDLFVRGARQRPAREICFGCPVRRECLADALDSQTEFGVWGGMTERERRALLRRHPAVTDWRAWLESRDEEILTICGRRQRMSSVSFDLA</sequence>
<feature type="binding site" evidence="11">
    <location>
        <position position="36"/>
    </location>
    <ligand>
        <name>[4Fe-4S] cluster</name>
        <dbReference type="ChEBI" id="CHEBI:49883"/>
    </ligand>
</feature>
<keyword evidence="4 11" id="KW-0479">Metal-binding</keyword>
<protein>
    <recommendedName>
        <fullName evidence="11">Transcriptional regulator WhiB</fullName>
    </recommendedName>
</protein>
<evidence type="ECO:0000313" key="14">
    <source>
        <dbReference type="Proteomes" id="UP000318693"/>
    </source>
</evidence>
<dbReference type="HAMAP" id="MF_01479">
    <property type="entry name" value="WhiB"/>
    <property type="match status" value="1"/>
</dbReference>
<feature type="domain" description="4Fe-4S Wbl-type" evidence="12">
    <location>
        <begin position="13"/>
        <end position="69"/>
    </location>
</feature>
<dbReference type="Pfam" id="PF02467">
    <property type="entry name" value="Whib"/>
    <property type="match status" value="1"/>
</dbReference>
<dbReference type="PROSITE" id="PS51674">
    <property type="entry name" value="4FE4S_WBL"/>
    <property type="match status" value="1"/>
</dbReference>
<comment type="subcellular location">
    <subcellularLocation>
        <location evidence="1 11">Cytoplasm</location>
    </subcellularLocation>
</comment>
<evidence type="ECO:0000256" key="4">
    <source>
        <dbReference type="ARBA" id="ARBA00022723"/>
    </source>
</evidence>
<keyword evidence="6 11" id="KW-0411">Iron-sulfur</keyword>
<dbReference type="AlphaFoldDB" id="A0A552WMM0"/>
<keyword evidence="8 11" id="KW-0238">DNA-binding</keyword>
<feature type="binding site" evidence="11">
    <location>
        <position position="39"/>
    </location>
    <ligand>
        <name>[4Fe-4S] cluster</name>
        <dbReference type="ChEBI" id="CHEBI:49883"/>
    </ligand>
</feature>
<dbReference type="GO" id="GO:0045892">
    <property type="term" value="P:negative regulation of DNA-templated transcription"/>
    <property type="evidence" value="ECO:0007669"/>
    <property type="project" value="TreeGrafter"/>
</dbReference>
<evidence type="ECO:0000256" key="9">
    <source>
        <dbReference type="ARBA" id="ARBA00023157"/>
    </source>
</evidence>
<comment type="function">
    <text evidence="11">Acts as a transcriptional regulator. Probably redox-responsive. The apo- but not holo-form probably binds DNA.</text>
</comment>
<evidence type="ECO:0000259" key="12">
    <source>
        <dbReference type="PROSITE" id="PS51674"/>
    </source>
</evidence>
<proteinExistence type="inferred from homology"/>
<keyword evidence="5 11" id="KW-0408">Iron</keyword>
<dbReference type="GO" id="GO:0051539">
    <property type="term" value="F:4 iron, 4 sulfur cluster binding"/>
    <property type="evidence" value="ECO:0007669"/>
    <property type="project" value="UniProtKB-UniRule"/>
</dbReference>
<evidence type="ECO:0000256" key="6">
    <source>
        <dbReference type="ARBA" id="ARBA00023014"/>
    </source>
</evidence>
<dbReference type="GO" id="GO:0005737">
    <property type="term" value="C:cytoplasm"/>
    <property type="evidence" value="ECO:0007669"/>
    <property type="project" value="UniProtKB-SubCell"/>
</dbReference>
<comment type="similarity">
    <text evidence="2 11">Belongs to the WhiB family.</text>
</comment>
<keyword evidence="9 11" id="KW-1015">Disulfide bond</keyword>
<evidence type="ECO:0000256" key="5">
    <source>
        <dbReference type="ARBA" id="ARBA00023004"/>
    </source>
</evidence>
<dbReference type="GO" id="GO:0003677">
    <property type="term" value="F:DNA binding"/>
    <property type="evidence" value="ECO:0007669"/>
    <property type="project" value="UniProtKB-UniRule"/>
</dbReference>
<evidence type="ECO:0000256" key="11">
    <source>
        <dbReference type="HAMAP-Rule" id="MF_01479"/>
    </source>
</evidence>
<comment type="PTM">
    <text evidence="11">The Fe-S cluster can be nitrosylated by nitric oxide (NO).</text>
</comment>
<dbReference type="GO" id="GO:0035731">
    <property type="term" value="F:dinitrosyl-iron complex binding"/>
    <property type="evidence" value="ECO:0007669"/>
    <property type="project" value="UniProtKB-UniRule"/>
</dbReference>
<evidence type="ECO:0000256" key="10">
    <source>
        <dbReference type="ARBA" id="ARBA00023163"/>
    </source>
</evidence>
<organism evidence="13 14">
    <name type="scientific">Georgenia yuyongxinii</name>
    <dbReference type="NCBI Taxonomy" id="2589797"/>
    <lineage>
        <taxon>Bacteria</taxon>
        <taxon>Bacillati</taxon>
        <taxon>Actinomycetota</taxon>
        <taxon>Actinomycetes</taxon>
        <taxon>Micrococcales</taxon>
        <taxon>Bogoriellaceae</taxon>
        <taxon>Georgenia</taxon>
    </lineage>
</organism>
<evidence type="ECO:0000256" key="2">
    <source>
        <dbReference type="ARBA" id="ARBA00006597"/>
    </source>
</evidence>
<comment type="cofactor">
    <cofactor evidence="11">
        <name>[4Fe-4S] cluster</name>
        <dbReference type="ChEBI" id="CHEBI:49883"/>
    </cofactor>
    <text evidence="11">Binds 1 [4Fe-4S] cluster per subunit. Following nitrosylation of the [4Fe-4S] cluster binds 1 [4Fe-8(NO)] cluster per subunit.</text>
</comment>
<dbReference type="Proteomes" id="UP000318693">
    <property type="component" value="Unassembled WGS sequence"/>
</dbReference>
<name>A0A552WMM0_9MICO</name>
<evidence type="ECO:0000256" key="1">
    <source>
        <dbReference type="ARBA" id="ARBA00004496"/>
    </source>
</evidence>
<keyword evidence="14" id="KW-1185">Reference proteome</keyword>
<keyword evidence="10 11" id="KW-0804">Transcription</keyword>
<dbReference type="GO" id="GO:0045454">
    <property type="term" value="P:cell redox homeostasis"/>
    <property type="evidence" value="ECO:0007669"/>
    <property type="project" value="TreeGrafter"/>
</dbReference>
<dbReference type="PANTHER" id="PTHR38839:SF7">
    <property type="entry name" value="TRANSCRIPTIONAL REGULATOR WHIB4"/>
    <property type="match status" value="1"/>
</dbReference>
<evidence type="ECO:0000256" key="8">
    <source>
        <dbReference type="ARBA" id="ARBA00023125"/>
    </source>
</evidence>
<dbReference type="EMBL" id="VJXR01000064">
    <property type="protein sequence ID" value="TRW43829.1"/>
    <property type="molecule type" value="Genomic_DNA"/>
</dbReference>
<comment type="PTM">
    <text evidence="11">Upon Fe-S cluster removal intramolecular disulfide bonds are formed.</text>
</comment>
<evidence type="ECO:0000313" key="13">
    <source>
        <dbReference type="EMBL" id="TRW43829.1"/>
    </source>
</evidence>
<dbReference type="RefSeq" id="WP_143419499.1">
    <property type="nucleotide sequence ID" value="NZ_VJXR01000064.1"/>
</dbReference>
<feature type="binding site" evidence="11">
    <location>
        <position position="45"/>
    </location>
    <ligand>
        <name>[4Fe-4S] cluster</name>
        <dbReference type="ChEBI" id="CHEBI:49883"/>
    </ligand>
</feature>
<dbReference type="InterPro" id="IPR034768">
    <property type="entry name" value="4FE4S_WBL"/>
</dbReference>
<gene>
    <name evidence="11" type="primary">whiB</name>
    <name evidence="13" type="ORF">FJ693_16195</name>
</gene>
<reference evidence="13 14" key="1">
    <citation type="submission" date="2019-07" db="EMBL/GenBank/DDBJ databases">
        <title>Georgenia wutianyii sp. nov. and Georgenia *** sp. nov. isolated from plateau pika (Ochotona curzoniae) in the Qinghai-Tibet plateau of China.</title>
        <authorList>
            <person name="Tian Z."/>
        </authorList>
    </citation>
    <scope>NUCLEOTIDE SEQUENCE [LARGE SCALE GENOMIC DNA]</scope>
    <source>
        <strain evidence="13 14">Z446</strain>
    </source>
</reference>
<evidence type="ECO:0000256" key="7">
    <source>
        <dbReference type="ARBA" id="ARBA00023015"/>
    </source>
</evidence>
<keyword evidence="11" id="KW-0963">Cytoplasm</keyword>
<dbReference type="GO" id="GO:0046872">
    <property type="term" value="F:metal ion binding"/>
    <property type="evidence" value="ECO:0007669"/>
    <property type="project" value="UniProtKB-KW"/>
</dbReference>
<comment type="caution">
    <text evidence="13">The sequence shown here is derived from an EMBL/GenBank/DDBJ whole genome shotgun (WGS) entry which is preliminary data.</text>
</comment>
<evidence type="ECO:0000256" key="3">
    <source>
        <dbReference type="ARBA" id="ARBA00022485"/>
    </source>
</evidence>
<dbReference type="GO" id="GO:0047134">
    <property type="term" value="F:protein-disulfide reductase [NAD(P)H] activity"/>
    <property type="evidence" value="ECO:0007669"/>
    <property type="project" value="TreeGrafter"/>
</dbReference>
<dbReference type="InterPro" id="IPR003482">
    <property type="entry name" value="Whib"/>
</dbReference>
<dbReference type="PANTHER" id="PTHR38839">
    <property type="entry name" value="TRANSCRIPTIONAL REGULATOR WHID-RELATED"/>
    <property type="match status" value="1"/>
</dbReference>
<keyword evidence="3 11" id="KW-0004">4Fe-4S</keyword>